<evidence type="ECO:0000256" key="3">
    <source>
        <dbReference type="ARBA" id="ARBA00004906"/>
    </source>
</evidence>
<evidence type="ECO:0000256" key="12">
    <source>
        <dbReference type="ARBA" id="ARBA00022989"/>
    </source>
</evidence>
<feature type="transmembrane region" description="Helical" evidence="15">
    <location>
        <begin position="245"/>
        <end position="277"/>
    </location>
</feature>
<comment type="similarity">
    <text evidence="14">Belongs to the RING-type zinc finger family. ATL subfamily.</text>
</comment>
<evidence type="ECO:0000256" key="11">
    <source>
        <dbReference type="ARBA" id="ARBA00022833"/>
    </source>
</evidence>
<evidence type="ECO:0000256" key="9">
    <source>
        <dbReference type="ARBA" id="ARBA00022771"/>
    </source>
</evidence>
<organism evidence="18 19">
    <name type="scientific">Theobroma cacao</name>
    <name type="common">Cacao</name>
    <name type="synonym">Cocoa</name>
    <dbReference type="NCBI Taxonomy" id="3641"/>
    <lineage>
        <taxon>Eukaryota</taxon>
        <taxon>Viridiplantae</taxon>
        <taxon>Streptophyta</taxon>
        <taxon>Embryophyta</taxon>
        <taxon>Tracheophyta</taxon>
        <taxon>Spermatophyta</taxon>
        <taxon>Magnoliopsida</taxon>
        <taxon>eudicotyledons</taxon>
        <taxon>Gunneridae</taxon>
        <taxon>Pentapetalae</taxon>
        <taxon>rosids</taxon>
        <taxon>malvids</taxon>
        <taxon>Malvales</taxon>
        <taxon>Malvaceae</taxon>
        <taxon>Byttnerioideae</taxon>
        <taxon>Theobroma</taxon>
    </lineage>
</organism>
<sequence length="349" mass="39550">MKNVSALLSSLIFLFISATEARKNPQICSSSCGDIHDISYPFRLKEDPAGCGDPDFQLSCKNNKTILNFHGGFYYVKRISYDERTIRVADVNLASGSCSLPNRSLSMQEVLMDARYPGLADYSFWYALNFVRCSNNISDLAKSRAPCLSGNTSHVYVNVSWAFLYSYDVPKPCKVISTVPAFYENMVQNLSYETALKMQESGFDMRWSVECRDCRAKGRSCVNKFNTTNIFQCEEEYDYEAVVRLVYSLFAAVNLAGIIGAVIRFILLPPVILAFILHTYFSMRKKIDVREKSSQTDQSRGKVTRNIENHLEMPPKPVFFSAQDKCCMIEAQSDSPKEMLLPESMERSS</sequence>
<dbReference type="AlphaFoldDB" id="A0A061EG64"/>
<evidence type="ECO:0000256" key="7">
    <source>
        <dbReference type="ARBA" id="ARBA00022723"/>
    </source>
</evidence>
<feature type="signal peptide" evidence="16">
    <location>
        <begin position="1"/>
        <end position="21"/>
    </location>
</feature>
<keyword evidence="10" id="KW-0833">Ubl conjugation pathway</keyword>
<dbReference type="InterPro" id="IPR046948">
    <property type="entry name" value="ATL20-22-like"/>
</dbReference>
<evidence type="ECO:0000256" key="4">
    <source>
        <dbReference type="ARBA" id="ARBA00012483"/>
    </source>
</evidence>
<dbReference type="HOGENOM" id="CLU_795486_0_0_1"/>
<evidence type="ECO:0000256" key="2">
    <source>
        <dbReference type="ARBA" id="ARBA00004167"/>
    </source>
</evidence>
<evidence type="ECO:0000256" key="16">
    <source>
        <dbReference type="SAM" id="SignalP"/>
    </source>
</evidence>
<dbReference type="STRING" id="3641.A0A061EG64"/>
<evidence type="ECO:0000313" key="18">
    <source>
        <dbReference type="EMBL" id="EOY01269.1"/>
    </source>
</evidence>
<comment type="subcellular location">
    <subcellularLocation>
        <location evidence="2">Membrane</location>
        <topology evidence="2">Single-pass membrane protein</topology>
    </subcellularLocation>
</comment>
<dbReference type="Gramene" id="EOY01269">
    <property type="protein sequence ID" value="EOY01269"/>
    <property type="gene ID" value="TCM_011214"/>
</dbReference>
<dbReference type="GO" id="GO:0030247">
    <property type="term" value="F:polysaccharide binding"/>
    <property type="evidence" value="ECO:0007669"/>
    <property type="project" value="InterPro"/>
</dbReference>
<keyword evidence="12 15" id="KW-1133">Transmembrane helix</keyword>
<dbReference type="PANTHER" id="PTHR46279:SF9">
    <property type="entry name" value="OS01G0116300 PROTEIN"/>
    <property type="match status" value="1"/>
</dbReference>
<dbReference type="InParanoid" id="A0A061EG64"/>
<comment type="catalytic activity">
    <reaction evidence="1">
        <text>S-ubiquitinyl-[E2 ubiquitin-conjugating enzyme]-L-cysteine + [acceptor protein]-L-lysine = [E2 ubiquitin-conjugating enzyme]-L-cysteine + N(6)-ubiquitinyl-[acceptor protein]-L-lysine.</text>
        <dbReference type="EC" id="2.3.2.27"/>
    </reaction>
</comment>
<dbReference type="eggNOG" id="ENOG502SB5H">
    <property type="taxonomic scope" value="Eukaryota"/>
</dbReference>
<dbReference type="EMBL" id="CM001880">
    <property type="protein sequence ID" value="EOY01269.1"/>
    <property type="molecule type" value="Genomic_DNA"/>
</dbReference>
<feature type="domain" description="Wall-associated receptor kinase galacturonan-binding" evidence="17">
    <location>
        <begin position="28"/>
        <end position="90"/>
    </location>
</feature>
<keyword evidence="9" id="KW-0863">Zinc-finger</keyword>
<evidence type="ECO:0000313" key="19">
    <source>
        <dbReference type="Proteomes" id="UP000026915"/>
    </source>
</evidence>
<evidence type="ECO:0000256" key="10">
    <source>
        <dbReference type="ARBA" id="ARBA00022786"/>
    </source>
</evidence>
<evidence type="ECO:0000256" key="6">
    <source>
        <dbReference type="ARBA" id="ARBA00022692"/>
    </source>
</evidence>
<keyword evidence="13 15" id="KW-0472">Membrane</keyword>
<reference evidence="18 19" key="1">
    <citation type="journal article" date="2013" name="Genome Biol.">
        <title>The genome sequence of the most widely cultivated cacao type and its use to identify candidate genes regulating pod color.</title>
        <authorList>
            <person name="Motamayor J.C."/>
            <person name="Mockaitis K."/>
            <person name="Schmutz J."/>
            <person name="Haiminen N."/>
            <person name="Iii D.L."/>
            <person name="Cornejo O."/>
            <person name="Findley S.D."/>
            <person name="Zheng P."/>
            <person name="Utro F."/>
            <person name="Royaert S."/>
            <person name="Saski C."/>
            <person name="Jenkins J."/>
            <person name="Podicheti R."/>
            <person name="Zhao M."/>
            <person name="Scheffler B.E."/>
            <person name="Stack J.C."/>
            <person name="Feltus F.A."/>
            <person name="Mustiga G.M."/>
            <person name="Amores F."/>
            <person name="Phillips W."/>
            <person name="Marelli J.P."/>
            <person name="May G.D."/>
            <person name="Shapiro H."/>
            <person name="Ma J."/>
            <person name="Bustamante C.D."/>
            <person name="Schnell R.J."/>
            <person name="Main D."/>
            <person name="Gilbert D."/>
            <person name="Parida L."/>
            <person name="Kuhn D.N."/>
        </authorList>
    </citation>
    <scope>NUCLEOTIDE SEQUENCE [LARGE SCALE GENOMIC DNA]</scope>
    <source>
        <strain evidence="19">cv. Matina 1-6</strain>
    </source>
</reference>
<keyword evidence="18" id="KW-0418">Kinase</keyword>
<keyword evidence="19" id="KW-1185">Reference proteome</keyword>
<keyword evidence="6 15" id="KW-0812">Transmembrane</keyword>
<name>A0A061EG64_THECC</name>
<dbReference type="GO" id="GO:0016020">
    <property type="term" value="C:membrane"/>
    <property type="evidence" value="ECO:0007669"/>
    <property type="project" value="UniProtKB-SubCell"/>
</dbReference>
<dbReference type="GO" id="GO:0008270">
    <property type="term" value="F:zinc ion binding"/>
    <property type="evidence" value="ECO:0007669"/>
    <property type="project" value="UniProtKB-KW"/>
</dbReference>
<evidence type="ECO:0000256" key="5">
    <source>
        <dbReference type="ARBA" id="ARBA00022679"/>
    </source>
</evidence>
<evidence type="ECO:0000259" key="17">
    <source>
        <dbReference type="Pfam" id="PF13947"/>
    </source>
</evidence>
<accession>A0A061EG64</accession>
<dbReference type="Pfam" id="PF13947">
    <property type="entry name" value="GUB_WAK_bind"/>
    <property type="match status" value="1"/>
</dbReference>
<evidence type="ECO:0000256" key="13">
    <source>
        <dbReference type="ARBA" id="ARBA00023136"/>
    </source>
</evidence>
<dbReference type="Proteomes" id="UP000026915">
    <property type="component" value="Chromosome 2"/>
</dbReference>
<dbReference type="PANTHER" id="PTHR46279">
    <property type="entry name" value="RING/U-BOX SUPERFAMILY PROTEIN"/>
    <property type="match status" value="1"/>
</dbReference>
<gene>
    <name evidence="18" type="ORF">TCM_011214</name>
</gene>
<keyword evidence="11" id="KW-0862">Zinc</keyword>
<dbReference type="InterPro" id="IPR025287">
    <property type="entry name" value="WAK_GUB"/>
</dbReference>
<dbReference type="EC" id="2.3.2.27" evidence="4"/>
<evidence type="ECO:0000256" key="1">
    <source>
        <dbReference type="ARBA" id="ARBA00000900"/>
    </source>
</evidence>
<dbReference type="GO" id="GO:0061630">
    <property type="term" value="F:ubiquitin protein ligase activity"/>
    <property type="evidence" value="ECO:0007669"/>
    <property type="project" value="UniProtKB-EC"/>
</dbReference>
<dbReference type="GO" id="GO:0016301">
    <property type="term" value="F:kinase activity"/>
    <property type="evidence" value="ECO:0007669"/>
    <property type="project" value="UniProtKB-KW"/>
</dbReference>
<evidence type="ECO:0000256" key="8">
    <source>
        <dbReference type="ARBA" id="ARBA00022729"/>
    </source>
</evidence>
<proteinExistence type="inferred from homology"/>
<keyword evidence="5" id="KW-0808">Transferase</keyword>
<dbReference type="OMA" id="WNSLREP"/>
<feature type="chain" id="PRO_5001601124" description="RING-type E3 ubiquitin transferase" evidence="16">
    <location>
        <begin position="22"/>
        <end position="349"/>
    </location>
</feature>
<evidence type="ECO:0000256" key="14">
    <source>
        <dbReference type="ARBA" id="ARBA00024209"/>
    </source>
</evidence>
<keyword evidence="8 16" id="KW-0732">Signal</keyword>
<protein>
    <recommendedName>
        <fullName evidence="4">RING-type E3 ubiquitin transferase</fullName>
        <ecNumber evidence="4">2.3.2.27</ecNumber>
    </recommendedName>
</protein>
<comment type="pathway">
    <text evidence="3">Protein modification; protein ubiquitination.</text>
</comment>
<evidence type="ECO:0000256" key="15">
    <source>
        <dbReference type="SAM" id="Phobius"/>
    </source>
</evidence>
<keyword evidence="7" id="KW-0479">Metal-binding</keyword>